<gene>
    <name evidence="3" type="primary">marB</name>
    <name evidence="2" type="ORF">GHC21_10415</name>
    <name evidence="3" type="ORF">QBD33_11170</name>
</gene>
<sequence>MKLFACVAFALLAMASSSSYAEQLPAQTHTQQTMLMPSVSNQAPFDFNHMAAGSDKSDELGVAYYNENNR</sequence>
<dbReference type="InterPro" id="IPR025732">
    <property type="entry name" value="MarB"/>
</dbReference>
<organism evidence="3 5">
    <name type="scientific">Kluyvera intermedia</name>
    <name type="common">Enterobacter intermedius</name>
    <dbReference type="NCBI Taxonomy" id="61648"/>
    <lineage>
        <taxon>Bacteria</taxon>
        <taxon>Pseudomonadati</taxon>
        <taxon>Pseudomonadota</taxon>
        <taxon>Gammaproteobacteria</taxon>
        <taxon>Enterobacterales</taxon>
        <taxon>Enterobacteriaceae</taxon>
        <taxon>Kluyvera</taxon>
    </lineage>
</organism>
<keyword evidence="4" id="KW-1185">Reference proteome</keyword>
<evidence type="ECO:0000313" key="3">
    <source>
        <dbReference type="EMBL" id="WGL54274.1"/>
    </source>
</evidence>
<dbReference type="AlphaFoldDB" id="A0A447MGW5"/>
<reference evidence="3" key="2">
    <citation type="submission" date="2023-04" db="EMBL/GenBank/DDBJ databases">
        <title>APH(3)-Id, a novel chromosomal aminoglycoside phosphotransferase, identified from an environmental isolate of Kluyvera intermedia DW18.</title>
        <authorList>
            <person name="Sha Y."/>
        </authorList>
    </citation>
    <scope>NUCLEOTIDE SEQUENCE</scope>
    <source>
        <strain evidence="3">DW18</strain>
    </source>
</reference>
<evidence type="ECO:0000313" key="2">
    <source>
        <dbReference type="EMBL" id="QGH30049.1"/>
    </source>
</evidence>
<keyword evidence="1" id="KW-0732">Signal</keyword>
<accession>A0A447MGW5</accession>
<dbReference type="Pfam" id="PF13999">
    <property type="entry name" value="MarB"/>
    <property type="match status" value="1"/>
</dbReference>
<name>A0A447MGW5_KLUIN</name>
<dbReference type="EMBL" id="CP123488">
    <property type="protein sequence ID" value="WGL54274.1"/>
    <property type="molecule type" value="Genomic_DNA"/>
</dbReference>
<evidence type="ECO:0000313" key="4">
    <source>
        <dbReference type="Proteomes" id="UP000344450"/>
    </source>
</evidence>
<dbReference type="Proteomes" id="UP000344450">
    <property type="component" value="Chromosome"/>
</dbReference>
<dbReference type="GeneID" id="91972817"/>
<dbReference type="Proteomes" id="UP001177527">
    <property type="component" value="Chromosome"/>
</dbReference>
<dbReference type="OrthoDB" id="6566500at2"/>
<reference evidence="2 4" key="1">
    <citation type="submission" date="2019-10" db="EMBL/GenBank/DDBJ databases">
        <title>Complete genome sequencing of drug resistant plasmids in Kluyvera intermedia.</title>
        <authorList>
            <person name="Ke C."/>
            <person name="Jian S."/>
        </authorList>
    </citation>
    <scope>NUCLEOTIDE SEQUENCE [LARGE SCALE GENOMIC DNA]</scope>
    <source>
        <strain evidence="2 4">N2-1</strain>
    </source>
</reference>
<dbReference type="EMBL" id="CP045845">
    <property type="protein sequence ID" value="QGH30049.1"/>
    <property type="molecule type" value="Genomic_DNA"/>
</dbReference>
<proteinExistence type="predicted"/>
<dbReference type="NCBIfam" id="NF007508">
    <property type="entry name" value="PRK10106.1"/>
    <property type="match status" value="1"/>
</dbReference>
<protein>
    <submittedName>
        <fullName evidence="3">Multiple antibiotic resistance protein MarB</fullName>
    </submittedName>
</protein>
<feature type="signal peptide" evidence="1">
    <location>
        <begin position="1"/>
        <end position="21"/>
    </location>
</feature>
<dbReference type="RefSeq" id="WP_062773667.1">
    <property type="nucleotide sequence ID" value="NZ_CP045843.1"/>
</dbReference>
<evidence type="ECO:0000256" key="1">
    <source>
        <dbReference type="SAM" id="SignalP"/>
    </source>
</evidence>
<evidence type="ECO:0000313" key="5">
    <source>
        <dbReference type="Proteomes" id="UP001177527"/>
    </source>
</evidence>
<feature type="chain" id="PRO_5044603968" evidence="1">
    <location>
        <begin position="22"/>
        <end position="70"/>
    </location>
</feature>